<name>A0A152A6F1_TIELA</name>
<dbReference type="Proteomes" id="UP000076078">
    <property type="component" value="Unassembled WGS sequence"/>
</dbReference>
<organism evidence="3 4">
    <name type="scientific">Tieghemostelium lacteum</name>
    <name type="common">Slime mold</name>
    <name type="synonym">Dictyostelium lacteum</name>
    <dbReference type="NCBI Taxonomy" id="361077"/>
    <lineage>
        <taxon>Eukaryota</taxon>
        <taxon>Amoebozoa</taxon>
        <taxon>Evosea</taxon>
        <taxon>Eumycetozoa</taxon>
        <taxon>Dictyostelia</taxon>
        <taxon>Dictyosteliales</taxon>
        <taxon>Raperosteliaceae</taxon>
        <taxon>Tieghemostelium</taxon>
    </lineage>
</organism>
<dbReference type="Pfam" id="PF00582">
    <property type="entry name" value="Usp"/>
    <property type="match status" value="1"/>
</dbReference>
<dbReference type="PANTHER" id="PTHR31964">
    <property type="entry name" value="ADENINE NUCLEOTIDE ALPHA HYDROLASES-LIKE SUPERFAMILY PROTEIN"/>
    <property type="match status" value="1"/>
</dbReference>
<feature type="compositionally biased region" description="Low complexity" evidence="1">
    <location>
        <begin position="158"/>
        <end position="182"/>
    </location>
</feature>
<evidence type="ECO:0000313" key="4">
    <source>
        <dbReference type="Proteomes" id="UP000076078"/>
    </source>
</evidence>
<dbReference type="CDD" id="cd23659">
    <property type="entry name" value="USP_At3g01520-like"/>
    <property type="match status" value="1"/>
</dbReference>
<feature type="region of interest" description="Disordered" evidence="1">
    <location>
        <begin position="147"/>
        <end position="190"/>
    </location>
</feature>
<accession>A0A152A6F1</accession>
<dbReference type="SUPFAM" id="SSF52402">
    <property type="entry name" value="Adenine nucleotide alpha hydrolases-like"/>
    <property type="match status" value="1"/>
</dbReference>
<dbReference type="InterPro" id="IPR014729">
    <property type="entry name" value="Rossmann-like_a/b/a_fold"/>
</dbReference>
<feature type="domain" description="UspA" evidence="2">
    <location>
        <begin position="6"/>
        <end position="144"/>
    </location>
</feature>
<dbReference type="AlphaFoldDB" id="A0A152A6F1"/>
<sequence length="202" mass="22964">MVNFMIAVESSDIEHTLNEVVSHIFNKQNDHLFFITIVEDITNFPSSPMSTVFIADSMKIIERKHKDILIECCNKAQGLGLSNIKALLGHGSNAGDHICKAAKEKQIDYLVVGRRSMGSIKRIFMGSTSKYILEHAPCNVICIKDLPQTQPPHEEPKPQSNNIEQIQIQPQHEQQSQQQPPIHNHDDSDMDQYNFERLNLHV</sequence>
<dbReference type="InterPro" id="IPR006015">
    <property type="entry name" value="Universal_stress_UspA"/>
</dbReference>
<dbReference type="STRING" id="361077.A0A152A6F1"/>
<dbReference type="Gene3D" id="3.40.50.620">
    <property type="entry name" value="HUPs"/>
    <property type="match status" value="1"/>
</dbReference>
<evidence type="ECO:0000259" key="2">
    <source>
        <dbReference type="Pfam" id="PF00582"/>
    </source>
</evidence>
<dbReference type="OrthoDB" id="843225at2759"/>
<gene>
    <name evidence="3" type="ORF">DLAC_01821</name>
</gene>
<proteinExistence type="predicted"/>
<reference evidence="3 4" key="1">
    <citation type="submission" date="2015-12" db="EMBL/GenBank/DDBJ databases">
        <title>Dictyostelia acquired genes for synthesis and detection of signals that induce cell-type specialization by lateral gene transfer from prokaryotes.</title>
        <authorList>
            <person name="Gloeckner G."/>
            <person name="Schaap P."/>
        </authorList>
    </citation>
    <scope>NUCLEOTIDE SEQUENCE [LARGE SCALE GENOMIC DNA]</scope>
    <source>
        <strain evidence="3 4">TK</strain>
    </source>
</reference>
<dbReference type="PRINTS" id="PR01438">
    <property type="entry name" value="UNVRSLSTRESS"/>
</dbReference>
<protein>
    <recommendedName>
        <fullName evidence="2">UspA domain-containing protein</fullName>
    </recommendedName>
</protein>
<dbReference type="PANTHER" id="PTHR31964:SF113">
    <property type="entry name" value="USPA DOMAIN-CONTAINING PROTEIN"/>
    <property type="match status" value="1"/>
</dbReference>
<dbReference type="InParanoid" id="A0A152A6F1"/>
<dbReference type="InterPro" id="IPR006016">
    <property type="entry name" value="UspA"/>
</dbReference>
<evidence type="ECO:0000313" key="3">
    <source>
        <dbReference type="EMBL" id="KYR01808.1"/>
    </source>
</evidence>
<evidence type="ECO:0000256" key="1">
    <source>
        <dbReference type="SAM" id="MobiDB-lite"/>
    </source>
</evidence>
<dbReference type="EMBL" id="LODT01000006">
    <property type="protein sequence ID" value="KYR01808.1"/>
    <property type="molecule type" value="Genomic_DNA"/>
</dbReference>
<comment type="caution">
    <text evidence="3">The sequence shown here is derived from an EMBL/GenBank/DDBJ whole genome shotgun (WGS) entry which is preliminary data.</text>
</comment>
<dbReference type="OMA" id="EDPITFP"/>
<keyword evidence="4" id="KW-1185">Reference proteome</keyword>